<dbReference type="Proteomes" id="UP000605846">
    <property type="component" value="Unassembled WGS sequence"/>
</dbReference>
<feature type="transmembrane region" description="Helical" evidence="2">
    <location>
        <begin position="7"/>
        <end position="25"/>
    </location>
</feature>
<dbReference type="PANTHER" id="PTHR28112:SF1">
    <property type="entry name" value="SRP-INDEPENDENT TARGETING PROTEIN 3"/>
    <property type="match status" value="1"/>
</dbReference>
<keyword evidence="2" id="KW-0472">Membrane</keyword>
<keyword evidence="2" id="KW-0812">Transmembrane</keyword>
<evidence type="ECO:0000313" key="4">
    <source>
        <dbReference type="Proteomes" id="UP000605846"/>
    </source>
</evidence>
<sequence>MPSLQKILNHPLFNVAFFIAVRQLTKNWNLDAPEYLTMLRALYLGSQITIILLAYWLISVVQKKNDKTPLRYVEPASTGWDGNETSDQLVNTTFMEYDTAEIKKTIKQTMTGVAIVTFLHLQFKYVQPLLLQSILGFKTFLMTKEARIHIWREKAIGDLRRPFRVEAPFGMVPESRQPKVDKGSIKRAEKALKAQ</sequence>
<gene>
    <name evidence="3" type="ORF">EC973_005415</name>
</gene>
<feature type="transmembrane region" description="Helical" evidence="2">
    <location>
        <begin position="37"/>
        <end position="58"/>
    </location>
</feature>
<organism evidence="3 4">
    <name type="scientific">Apophysomyces ossiformis</name>
    <dbReference type="NCBI Taxonomy" id="679940"/>
    <lineage>
        <taxon>Eukaryota</taxon>
        <taxon>Fungi</taxon>
        <taxon>Fungi incertae sedis</taxon>
        <taxon>Mucoromycota</taxon>
        <taxon>Mucoromycotina</taxon>
        <taxon>Mucoromycetes</taxon>
        <taxon>Mucorales</taxon>
        <taxon>Mucorineae</taxon>
        <taxon>Mucoraceae</taxon>
        <taxon>Apophysomyces</taxon>
    </lineage>
</organism>
<dbReference type="InterPro" id="IPR012098">
    <property type="entry name" value="SND3_fun"/>
</dbReference>
<name>A0A8H7BJN0_9FUNG</name>
<protein>
    <submittedName>
        <fullName evidence="3">Uncharacterized protein</fullName>
    </submittedName>
</protein>
<dbReference type="Pfam" id="PF10032">
    <property type="entry name" value="Pho88"/>
    <property type="match status" value="1"/>
</dbReference>
<dbReference type="PANTHER" id="PTHR28112">
    <property type="entry name" value="SRP-INDEPENDENT TARGETING PROTEIN 3"/>
    <property type="match status" value="1"/>
</dbReference>
<evidence type="ECO:0000256" key="2">
    <source>
        <dbReference type="SAM" id="Phobius"/>
    </source>
</evidence>
<proteinExistence type="predicted"/>
<dbReference type="EMBL" id="JABAYA010000307">
    <property type="protein sequence ID" value="KAF7721097.1"/>
    <property type="molecule type" value="Genomic_DNA"/>
</dbReference>
<comment type="caution">
    <text evidence="3">The sequence shown here is derived from an EMBL/GenBank/DDBJ whole genome shotgun (WGS) entry which is preliminary data.</text>
</comment>
<dbReference type="OrthoDB" id="18139at2759"/>
<keyword evidence="2" id="KW-1133">Transmembrane helix</keyword>
<evidence type="ECO:0000313" key="3">
    <source>
        <dbReference type="EMBL" id="KAF7721097.1"/>
    </source>
</evidence>
<feature type="region of interest" description="Disordered" evidence="1">
    <location>
        <begin position="174"/>
        <end position="195"/>
    </location>
</feature>
<dbReference type="GO" id="GO:0045047">
    <property type="term" value="P:protein targeting to ER"/>
    <property type="evidence" value="ECO:0007669"/>
    <property type="project" value="InterPro"/>
</dbReference>
<dbReference type="AlphaFoldDB" id="A0A8H7BJN0"/>
<accession>A0A8H7BJN0</accession>
<dbReference type="GO" id="GO:0005783">
    <property type="term" value="C:endoplasmic reticulum"/>
    <property type="evidence" value="ECO:0007669"/>
    <property type="project" value="InterPro"/>
</dbReference>
<feature type="compositionally biased region" description="Basic and acidic residues" evidence="1">
    <location>
        <begin position="176"/>
        <end position="195"/>
    </location>
</feature>
<dbReference type="GO" id="GO:0005739">
    <property type="term" value="C:mitochondrion"/>
    <property type="evidence" value="ECO:0007669"/>
    <property type="project" value="TreeGrafter"/>
</dbReference>
<keyword evidence="4" id="KW-1185">Reference proteome</keyword>
<reference evidence="3" key="1">
    <citation type="submission" date="2020-01" db="EMBL/GenBank/DDBJ databases">
        <title>Genome Sequencing of Three Apophysomyces-Like Fungal Strains Confirms a Novel Fungal Genus in the Mucoromycota with divergent Burkholderia-like Endosymbiotic Bacteria.</title>
        <authorList>
            <person name="Stajich J.E."/>
            <person name="Macias A.M."/>
            <person name="Carter-House D."/>
            <person name="Lovett B."/>
            <person name="Kasson L.R."/>
            <person name="Berry K."/>
            <person name="Grigoriev I."/>
            <person name="Chang Y."/>
            <person name="Spatafora J."/>
            <person name="Kasson M.T."/>
        </authorList>
    </citation>
    <scope>NUCLEOTIDE SEQUENCE</scope>
    <source>
        <strain evidence="3">NRRL A-21654</strain>
    </source>
</reference>
<evidence type="ECO:0000256" key="1">
    <source>
        <dbReference type="SAM" id="MobiDB-lite"/>
    </source>
</evidence>